<dbReference type="Proteomes" id="UP000579647">
    <property type="component" value="Unassembled WGS sequence"/>
</dbReference>
<dbReference type="AlphaFoldDB" id="A0A840WJ88"/>
<evidence type="ECO:0000256" key="1">
    <source>
        <dbReference type="ARBA" id="ARBA00006484"/>
    </source>
</evidence>
<evidence type="ECO:0000256" key="3">
    <source>
        <dbReference type="SAM" id="MobiDB-lite"/>
    </source>
</evidence>
<evidence type="ECO:0000313" key="5">
    <source>
        <dbReference type="Proteomes" id="UP000579647"/>
    </source>
</evidence>
<organism evidence="4 5">
    <name type="scientific">Nocardiopsis metallicus</name>
    <dbReference type="NCBI Taxonomy" id="179819"/>
    <lineage>
        <taxon>Bacteria</taxon>
        <taxon>Bacillati</taxon>
        <taxon>Actinomycetota</taxon>
        <taxon>Actinomycetes</taxon>
        <taxon>Streptosporangiales</taxon>
        <taxon>Nocardiopsidaceae</taxon>
        <taxon>Nocardiopsis</taxon>
    </lineage>
</organism>
<dbReference type="InterPro" id="IPR002347">
    <property type="entry name" value="SDR_fam"/>
</dbReference>
<dbReference type="Gene3D" id="3.40.50.720">
    <property type="entry name" value="NAD(P)-binding Rossmann-like Domain"/>
    <property type="match status" value="1"/>
</dbReference>
<dbReference type="GO" id="GO:0016491">
    <property type="term" value="F:oxidoreductase activity"/>
    <property type="evidence" value="ECO:0007669"/>
    <property type="project" value="UniProtKB-KW"/>
</dbReference>
<keyword evidence="2" id="KW-0560">Oxidoreductase</keyword>
<evidence type="ECO:0000313" key="4">
    <source>
        <dbReference type="EMBL" id="MBB5491945.1"/>
    </source>
</evidence>
<accession>A0A840WJ88</accession>
<reference evidence="4 5" key="1">
    <citation type="submission" date="2020-08" db="EMBL/GenBank/DDBJ databases">
        <title>Sequencing the genomes of 1000 actinobacteria strains.</title>
        <authorList>
            <person name="Klenk H.-P."/>
        </authorList>
    </citation>
    <scope>NUCLEOTIDE SEQUENCE [LARGE SCALE GENOMIC DNA]</scope>
    <source>
        <strain evidence="4 5">DSM 44598</strain>
    </source>
</reference>
<dbReference type="PANTHER" id="PTHR43639">
    <property type="entry name" value="OXIDOREDUCTASE, SHORT-CHAIN DEHYDROGENASE/REDUCTASE FAMILY (AFU_ORTHOLOGUE AFUA_5G02870)"/>
    <property type="match status" value="1"/>
</dbReference>
<proteinExistence type="inferred from homology"/>
<dbReference type="PRINTS" id="PR00081">
    <property type="entry name" value="GDHRDH"/>
</dbReference>
<dbReference type="SUPFAM" id="SSF51735">
    <property type="entry name" value="NAD(P)-binding Rossmann-fold domains"/>
    <property type="match status" value="1"/>
</dbReference>
<feature type="region of interest" description="Disordered" evidence="3">
    <location>
        <begin position="234"/>
        <end position="255"/>
    </location>
</feature>
<dbReference type="RefSeq" id="WP_184365538.1">
    <property type="nucleotide sequence ID" value="NZ_BAAAKM010000154.1"/>
</dbReference>
<comment type="similarity">
    <text evidence="1">Belongs to the short-chain dehydrogenases/reductases (SDR) family.</text>
</comment>
<evidence type="ECO:0000256" key="2">
    <source>
        <dbReference type="ARBA" id="ARBA00023002"/>
    </source>
</evidence>
<sequence>MSRSGRARWALITGAAHRIGAHLARTLAAHGYGLHLHTRTRGLTPLAQTLHQQHATPVITHRVDLSDRTATHHWARTLATGPQPPDLIVNNASPFPAPHRIDDLAALDEGLAVHLIAPTQLYAALPDHGGHVVHLLDARLPLLDSLRPGYELSKHTLAAHTLLAARQLAPRIRVNALAPGLVLPPPGHDQEHLEHLATTRAPLQTPARLDDMGSALLFLDHVTSVTGQIIHIDGGEHLGPPLEKPHLVAPDGVAD</sequence>
<dbReference type="InterPro" id="IPR036291">
    <property type="entry name" value="NAD(P)-bd_dom_sf"/>
</dbReference>
<gene>
    <name evidence="4" type="ORF">HNR07_003082</name>
</gene>
<dbReference type="Pfam" id="PF13561">
    <property type="entry name" value="adh_short_C2"/>
    <property type="match status" value="1"/>
</dbReference>
<comment type="caution">
    <text evidence="4">The sequence shown here is derived from an EMBL/GenBank/DDBJ whole genome shotgun (WGS) entry which is preliminary data.</text>
</comment>
<protein>
    <submittedName>
        <fullName evidence="4">NAD(P)-dependent dehydrogenase (Short-subunit alcohol dehydrogenase family)</fullName>
    </submittedName>
</protein>
<dbReference type="PANTHER" id="PTHR43639:SF1">
    <property type="entry name" value="SHORT-CHAIN DEHYDROGENASE_REDUCTASE FAMILY PROTEIN"/>
    <property type="match status" value="1"/>
</dbReference>
<dbReference type="EMBL" id="JACHDO010000001">
    <property type="protein sequence ID" value="MBB5491945.1"/>
    <property type="molecule type" value="Genomic_DNA"/>
</dbReference>
<name>A0A840WJ88_9ACTN</name>
<keyword evidence="5" id="KW-1185">Reference proteome</keyword>